<organism evidence="1 2">
    <name type="scientific">Candidatus Gottesmanbacteria bacterium GW2011_GWB1_43_11</name>
    <dbReference type="NCBI Taxonomy" id="1618446"/>
    <lineage>
        <taxon>Bacteria</taxon>
        <taxon>Candidatus Gottesmaniibacteriota</taxon>
    </lineage>
</organism>
<proteinExistence type="predicted"/>
<accession>A0A0G1CMB7</accession>
<evidence type="ECO:0000313" key="2">
    <source>
        <dbReference type="Proteomes" id="UP000034050"/>
    </source>
</evidence>
<dbReference type="AlphaFoldDB" id="A0A0G1CMB7"/>
<comment type="caution">
    <text evidence="1">The sequence shown here is derived from an EMBL/GenBank/DDBJ whole genome shotgun (WGS) entry which is preliminary data.</text>
</comment>
<gene>
    <name evidence="1" type="ORF">UV61_C0008G0102</name>
</gene>
<sequence length="129" mass="14761">MTNQEQFVPRGVCEASPIGRRHTLSFDRDADGRYFCLLGQYGKFIIFDGMCMVDLDPSWANTTHVKVVCSDKDPDPRRSGRIQTVRVFKPREPREKILYTFGLATKVDVIVASTIFAIRGTIVTYEFFM</sequence>
<dbReference type="EMBL" id="LCFD01000008">
    <property type="protein sequence ID" value="KKS86649.1"/>
    <property type="molecule type" value="Genomic_DNA"/>
</dbReference>
<evidence type="ECO:0000313" key="1">
    <source>
        <dbReference type="EMBL" id="KKS86649.1"/>
    </source>
</evidence>
<dbReference type="Proteomes" id="UP000034050">
    <property type="component" value="Unassembled WGS sequence"/>
</dbReference>
<reference evidence="1 2" key="1">
    <citation type="journal article" date="2015" name="Nature">
        <title>rRNA introns, odd ribosomes, and small enigmatic genomes across a large radiation of phyla.</title>
        <authorList>
            <person name="Brown C.T."/>
            <person name="Hug L.A."/>
            <person name="Thomas B.C."/>
            <person name="Sharon I."/>
            <person name="Castelle C.J."/>
            <person name="Singh A."/>
            <person name="Wilkins M.J."/>
            <person name="Williams K.H."/>
            <person name="Banfield J.F."/>
        </authorList>
    </citation>
    <scope>NUCLEOTIDE SEQUENCE [LARGE SCALE GENOMIC DNA]</scope>
</reference>
<name>A0A0G1CMB7_9BACT</name>
<protein>
    <submittedName>
        <fullName evidence="1">Uncharacterized protein</fullName>
    </submittedName>
</protein>